<accession>A0A6G1GJT6</accession>
<name>A0A6G1GJT6_9PEZI</name>
<feature type="transmembrane region" description="Helical" evidence="1">
    <location>
        <begin position="57"/>
        <end position="79"/>
    </location>
</feature>
<dbReference type="PROSITE" id="PS00028">
    <property type="entry name" value="ZINC_FINGER_C2H2_1"/>
    <property type="match status" value="1"/>
</dbReference>
<keyword evidence="1" id="KW-1133">Transmembrane helix</keyword>
<dbReference type="InterPro" id="IPR013087">
    <property type="entry name" value="Znf_C2H2_type"/>
</dbReference>
<organism evidence="3 4">
    <name type="scientific">Aulographum hederae CBS 113979</name>
    <dbReference type="NCBI Taxonomy" id="1176131"/>
    <lineage>
        <taxon>Eukaryota</taxon>
        <taxon>Fungi</taxon>
        <taxon>Dikarya</taxon>
        <taxon>Ascomycota</taxon>
        <taxon>Pezizomycotina</taxon>
        <taxon>Dothideomycetes</taxon>
        <taxon>Pleosporomycetidae</taxon>
        <taxon>Aulographales</taxon>
        <taxon>Aulographaceae</taxon>
    </lineage>
</organism>
<keyword evidence="1" id="KW-0472">Membrane</keyword>
<feature type="transmembrane region" description="Helical" evidence="1">
    <location>
        <begin position="99"/>
        <end position="117"/>
    </location>
</feature>
<proteinExistence type="predicted"/>
<keyword evidence="1" id="KW-0812">Transmembrane</keyword>
<dbReference type="EMBL" id="ML977210">
    <property type="protein sequence ID" value="KAF1981019.1"/>
    <property type="molecule type" value="Genomic_DNA"/>
</dbReference>
<evidence type="ECO:0000259" key="2">
    <source>
        <dbReference type="PROSITE" id="PS00028"/>
    </source>
</evidence>
<dbReference type="AlphaFoldDB" id="A0A6G1GJT6"/>
<evidence type="ECO:0000313" key="4">
    <source>
        <dbReference type="Proteomes" id="UP000800041"/>
    </source>
</evidence>
<evidence type="ECO:0000313" key="3">
    <source>
        <dbReference type="EMBL" id="KAF1981019.1"/>
    </source>
</evidence>
<protein>
    <recommendedName>
        <fullName evidence="2">C2H2-type domain-containing protein</fullName>
    </recommendedName>
</protein>
<sequence length="269" mass="31862">MRLPCHQHMVFHRDCLEEQLRGPDRQHCCFCNKQLFRNHTLDDHRGETIHGNAWPDCFFTISYVLLNFVSLYFLLVFVWRLQYETRTLGAIAHVLLVKYPLTAFKSFLYSGIYIYMLEKAYDRRTRTVTILPKFMNFYVLTFVVPPLPEGMPWRRHFEYLSGPWLLVIAKWGRLNAEPARELRGRYQYHGDLWVGFKFLRGSSITLWKLTDVMSAKASALGDELALPMRWVTVAEDEEGEVWEAAELDVDLQWEEWRDAGWKCLRTQQG</sequence>
<reference evidence="3" key="1">
    <citation type="journal article" date="2020" name="Stud. Mycol.">
        <title>101 Dothideomycetes genomes: a test case for predicting lifestyles and emergence of pathogens.</title>
        <authorList>
            <person name="Haridas S."/>
            <person name="Albert R."/>
            <person name="Binder M."/>
            <person name="Bloem J."/>
            <person name="Labutti K."/>
            <person name="Salamov A."/>
            <person name="Andreopoulos B."/>
            <person name="Baker S."/>
            <person name="Barry K."/>
            <person name="Bills G."/>
            <person name="Bluhm B."/>
            <person name="Cannon C."/>
            <person name="Castanera R."/>
            <person name="Culley D."/>
            <person name="Daum C."/>
            <person name="Ezra D."/>
            <person name="Gonzalez J."/>
            <person name="Henrissat B."/>
            <person name="Kuo A."/>
            <person name="Liang C."/>
            <person name="Lipzen A."/>
            <person name="Lutzoni F."/>
            <person name="Magnuson J."/>
            <person name="Mondo S."/>
            <person name="Nolan M."/>
            <person name="Ohm R."/>
            <person name="Pangilinan J."/>
            <person name="Park H.-J."/>
            <person name="Ramirez L."/>
            <person name="Alfaro M."/>
            <person name="Sun H."/>
            <person name="Tritt A."/>
            <person name="Yoshinaga Y."/>
            <person name="Zwiers L.-H."/>
            <person name="Turgeon B."/>
            <person name="Goodwin S."/>
            <person name="Spatafora J."/>
            <person name="Crous P."/>
            <person name="Grigoriev I."/>
        </authorList>
    </citation>
    <scope>NUCLEOTIDE SEQUENCE</scope>
    <source>
        <strain evidence="3">CBS 113979</strain>
    </source>
</reference>
<feature type="domain" description="C2H2-type" evidence="2">
    <location>
        <begin position="28"/>
        <end position="50"/>
    </location>
</feature>
<dbReference type="Proteomes" id="UP000800041">
    <property type="component" value="Unassembled WGS sequence"/>
</dbReference>
<evidence type="ECO:0000256" key="1">
    <source>
        <dbReference type="SAM" id="Phobius"/>
    </source>
</evidence>
<keyword evidence="4" id="KW-1185">Reference proteome</keyword>
<gene>
    <name evidence="3" type="ORF">K402DRAFT_467829</name>
</gene>